<evidence type="ECO:0000256" key="3">
    <source>
        <dbReference type="ARBA" id="ARBA00022692"/>
    </source>
</evidence>
<dbReference type="InterPro" id="IPR036397">
    <property type="entry name" value="RNaseH_sf"/>
</dbReference>
<dbReference type="EMBL" id="JARBHB010000011">
    <property type="protein sequence ID" value="KAJ8872232.1"/>
    <property type="molecule type" value="Genomic_DNA"/>
</dbReference>
<dbReference type="InterPro" id="IPR013604">
    <property type="entry name" value="7TM_chemorcpt"/>
</dbReference>
<name>A0ABQ9GJP7_9NEOP</name>
<evidence type="ECO:0000256" key="6">
    <source>
        <dbReference type="SAM" id="Phobius"/>
    </source>
</evidence>
<evidence type="ECO:0000256" key="5">
    <source>
        <dbReference type="ARBA" id="ARBA00023136"/>
    </source>
</evidence>
<sequence length="869" mass="100171">MQYRASATLDQASCRSWDDVGCPSHWFYVVDVIFSGFIRTTPLLKNEQSSEVTKLACLDTLKRVSLRLRCGRNWQPEMNLFSHVDSLHTATSPLCYLARIFGMAPVTWNSDQLHVSYQTSWVWLLYSAVILAAAIWSSISQMLKLKSSHLMFHLDRTSGIFRVMLYFVRNIIFFTLPLVYRWKRTEDTLAKFHHVDECFLHDRRAIYRETISVVLFHVVVLILVITTFSILHFIFVCHSCDEWIDIIFTLYLFHSINCVTVLEFTTLLYILLQHFRYLNNNVSTILEDRLATQAYRQLQSLMNLYDHLCQIFYSIEDRFQFHILFFFIFSLLSLILRISEVIVLLLDSPQYLESVQNIIPFSIYMQCSLLFRMAFIIYFCNSIAEQRKRLRHVLAQVDLQIDVDQDISKQNPVHTTGWRGRSLNVKRQISMTQGVVLTKNSTTQIHLNGVVWLDSTNGRLVVVHRLLVLPDAPDADREDHRILRYAVAGRDIKPREILQYAGPALRLPISKIAIRCHLNETGIARWPLRRLPSTPRHRVPHRQWRQEHQHWTEEWQPIVFYHESHFNLNEDNGRSSVGLAPQWATQRSSTDSRTPYVLDTWHCGTAQLYVDEDLRLHLLLFFHSIPNATMKPVNVRSYTARIPALQHADTIPWPAKCPYLSAIEHVWDIIGRRRESAECVYVNIICDEGTYSVAMETTVNRTAFTTVNKLHSFVGQNCTKSSTSFRAQNSVTLHQTGTFSLLKYWLHEGLHIRNGKRPCMERGTRAWHSVLQEWNCSTGSLGRSSAMARLLVCHLGEPGSILHRVAPIFSHVGIVPAMSLVGGFFSGFSGVSRPRIPALLLTHLASPSSALEIPMLRAAQISPRRSADS</sequence>
<keyword evidence="4 6" id="KW-1133">Transmembrane helix</keyword>
<feature type="transmembrane region" description="Helical" evidence="6">
    <location>
        <begin position="159"/>
        <end position="180"/>
    </location>
</feature>
<keyword evidence="8" id="KW-1185">Reference proteome</keyword>
<feature type="transmembrane region" description="Helical" evidence="6">
    <location>
        <begin position="213"/>
        <end position="235"/>
    </location>
</feature>
<feature type="transmembrane region" description="Helical" evidence="6">
    <location>
        <begin position="358"/>
        <end position="381"/>
    </location>
</feature>
<reference evidence="7 8" key="1">
    <citation type="submission" date="2023-02" db="EMBL/GenBank/DDBJ databases">
        <title>LHISI_Scaffold_Assembly.</title>
        <authorList>
            <person name="Stuart O.P."/>
            <person name="Cleave R."/>
            <person name="Magrath M.J.L."/>
            <person name="Mikheyev A.S."/>
        </authorList>
    </citation>
    <scope>NUCLEOTIDE SEQUENCE [LARGE SCALE GENOMIC DNA]</scope>
    <source>
        <strain evidence="7">Daus_M_001</strain>
        <tissue evidence="7">Leg muscle</tissue>
    </source>
</reference>
<dbReference type="Proteomes" id="UP001159363">
    <property type="component" value="Chromosome 10"/>
</dbReference>
<evidence type="ECO:0000313" key="8">
    <source>
        <dbReference type="Proteomes" id="UP001159363"/>
    </source>
</evidence>
<protein>
    <recommendedName>
        <fullName evidence="9">Gustatory receptor</fullName>
    </recommendedName>
</protein>
<evidence type="ECO:0000256" key="4">
    <source>
        <dbReference type="ARBA" id="ARBA00022989"/>
    </source>
</evidence>
<comment type="caution">
    <text evidence="7">The sequence shown here is derived from an EMBL/GenBank/DDBJ whole genome shotgun (WGS) entry which is preliminary data.</text>
</comment>
<feature type="transmembrane region" description="Helical" evidence="6">
    <location>
        <begin position="323"/>
        <end position="346"/>
    </location>
</feature>
<feature type="transmembrane region" description="Helical" evidence="6">
    <location>
        <begin position="121"/>
        <end position="139"/>
    </location>
</feature>
<feature type="transmembrane region" description="Helical" evidence="6">
    <location>
        <begin position="247"/>
        <end position="272"/>
    </location>
</feature>
<keyword evidence="2" id="KW-1003">Cell membrane</keyword>
<organism evidence="7 8">
    <name type="scientific">Dryococelus australis</name>
    <dbReference type="NCBI Taxonomy" id="614101"/>
    <lineage>
        <taxon>Eukaryota</taxon>
        <taxon>Metazoa</taxon>
        <taxon>Ecdysozoa</taxon>
        <taxon>Arthropoda</taxon>
        <taxon>Hexapoda</taxon>
        <taxon>Insecta</taxon>
        <taxon>Pterygota</taxon>
        <taxon>Neoptera</taxon>
        <taxon>Polyneoptera</taxon>
        <taxon>Phasmatodea</taxon>
        <taxon>Verophasmatodea</taxon>
        <taxon>Anareolatae</taxon>
        <taxon>Phasmatidae</taxon>
        <taxon>Eurycanthinae</taxon>
        <taxon>Dryococelus</taxon>
    </lineage>
</organism>
<evidence type="ECO:0008006" key="9">
    <source>
        <dbReference type="Google" id="ProtNLM"/>
    </source>
</evidence>
<comment type="subcellular location">
    <subcellularLocation>
        <location evidence="1">Cell membrane</location>
        <topology evidence="1">Multi-pass membrane protein</topology>
    </subcellularLocation>
</comment>
<evidence type="ECO:0000256" key="1">
    <source>
        <dbReference type="ARBA" id="ARBA00004651"/>
    </source>
</evidence>
<keyword evidence="5 6" id="KW-0472">Membrane</keyword>
<accession>A0ABQ9GJP7</accession>
<gene>
    <name evidence="7" type="ORF">PR048_025834</name>
</gene>
<dbReference type="Gene3D" id="3.30.420.10">
    <property type="entry name" value="Ribonuclease H-like superfamily/Ribonuclease H"/>
    <property type="match status" value="1"/>
</dbReference>
<evidence type="ECO:0000313" key="7">
    <source>
        <dbReference type="EMBL" id="KAJ8872232.1"/>
    </source>
</evidence>
<keyword evidence="3 6" id="KW-0812">Transmembrane</keyword>
<dbReference type="Pfam" id="PF08395">
    <property type="entry name" value="7tm_7"/>
    <property type="match status" value="1"/>
</dbReference>
<proteinExistence type="predicted"/>
<evidence type="ECO:0000256" key="2">
    <source>
        <dbReference type="ARBA" id="ARBA00022475"/>
    </source>
</evidence>